<proteinExistence type="predicted"/>
<dbReference type="Gramene" id="KCW83512">
    <property type="protein sequence ID" value="KCW83512"/>
    <property type="gene ID" value="EUGRSUZ_B00419"/>
</dbReference>
<organism evidence="1">
    <name type="scientific">Eucalyptus grandis</name>
    <name type="common">Flooded gum</name>
    <dbReference type="NCBI Taxonomy" id="71139"/>
    <lineage>
        <taxon>Eukaryota</taxon>
        <taxon>Viridiplantae</taxon>
        <taxon>Streptophyta</taxon>
        <taxon>Embryophyta</taxon>
        <taxon>Tracheophyta</taxon>
        <taxon>Spermatophyta</taxon>
        <taxon>Magnoliopsida</taxon>
        <taxon>eudicotyledons</taxon>
        <taxon>Gunneridae</taxon>
        <taxon>Pentapetalae</taxon>
        <taxon>rosids</taxon>
        <taxon>malvids</taxon>
        <taxon>Myrtales</taxon>
        <taxon>Myrtaceae</taxon>
        <taxon>Myrtoideae</taxon>
        <taxon>Eucalypteae</taxon>
        <taxon>Eucalyptus</taxon>
    </lineage>
</organism>
<dbReference type="AlphaFoldDB" id="A0A059CYU8"/>
<name>A0A059CYU8_EUCGR</name>
<evidence type="ECO:0000313" key="1">
    <source>
        <dbReference type="EMBL" id="KCW83512.1"/>
    </source>
</evidence>
<dbReference type="InParanoid" id="A0A059CYU8"/>
<reference evidence="1" key="1">
    <citation type="submission" date="2013-07" db="EMBL/GenBank/DDBJ databases">
        <title>The genome of Eucalyptus grandis.</title>
        <authorList>
            <person name="Schmutz J."/>
            <person name="Hayes R."/>
            <person name="Myburg A."/>
            <person name="Tuskan G."/>
            <person name="Grattapaglia D."/>
            <person name="Rokhsar D.S."/>
        </authorList>
    </citation>
    <scope>NUCLEOTIDE SEQUENCE</scope>
    <source>
        <tissue evidence="1">Leaf extractions</tissue>
    </source>
</reference>
<protein>
    <submittedName>
        <fullName evidence="1">Uncharacterized protein</fullName>
    </submittedName>
</protein>
<gene>
    <name evidence="1" type="ORF">EUGRSUZ_B00419</name>
</gene>
<accession>A0A059CYU8</accession>
<dbReference type="EMBL" id="KK198754">
    <property type="protein sequence ID" value="KCW83512.1"/>
    <property type="molecule type" value="Genomic_DNA"/>
</dbReference>
<sequence length="78" mass="8797">MMGPFLASFVCYQPSESLAGAGIFRYEDDDSSKVILKQMVKFIMSSQPFHSKEIIFLKVPRLRAKFADGLAKYLLGTM</sequence>